<evidence type="ECO:0000313" key="1">
    <source>
        <dbReference type="EMBL" id="RCN38643.1"/>
    </source>
</evidence>
<dbReference type="Proteomes" id="UP000252519">
    <property type="component" value="Unassembled WGS sequence"/>
</dbReference>
<dbReference type="OrthoDB" id="10251424at2759"/>
<dbReference type="AlphaFoldDB" id="A0A368G2E4"/>
<evidence type="ECO:0000313" key="2">
    <source>
        <dbReference type="Proteomes" id="UP000252519"/>
    </source>
</evidence>
<dbReference type="STRING" id="29170.A0A368G2E4"/>
<name>A0A368G2E4_ANCCA</name>
<dbReference type="Gene3D" id="3.30.830.10">
    <property type="entry name" value="Metalloenzyme, LuxS/M16 peptidase-like"/>
    <property type="match status" value="1"/>
</dbReference>
<sequence>MAQVTKSAMVYIPVQACIQSLGRLSLRKVSWTHEDNLPFMVANTLKDEWDRSRGFGVNAASRLGIRLDSSAGVQSFQVFNTCYKGCNKNETMKCAAVFTLRSDAPIYQNGHAVLETCLAFTVFRDDLFLCEFRGVQNEHSQICVAFCLDGKDIVCGPEDKYHIFTALVRYNVSPSTELVEVFLRLPHFFCVQQ</sequence>
<dbReference type="EMBL" id="JOJR01000384">
    <property type="protein sequence ID" value="RCN38643.1"/>
    <property type="molecule type" value="Genomic_DNA"/>
</dbReference>
<reference evidence="1 2" key="1">
    <citation type="submission" date="2014-10" db="EMBL/GenBank/DDBJ databases">
        <title>Draft genome of the hookworm Ancylostoma caninum.</title>
        <authorList>
            <person name="Mitreva M."/>
        </authorList>
    </citation>
    <scope>NUCLEOTIDE SEQUENCE [LARGE SCALE GENOMIC DNA]</scope>
    <source>
        <strain evidence="1 2">Baltimore</strain>
    </source>
</reference>
<proteinExistence type="predicted"/>
<gene>
    <name evidence="1" type="ORF">ANCCAN_15432</name>
</gene>
<protein>
    <submittedName>
        <fullName evidence="1">Uncharacterized protein</fullName>
    </submittedName>
</protein>
<comment type="caution">
    <text evidence="1">The sequence shown here is derived from an EMBL/GenBank/DDBJ whole genome shotgun (WGS) entry which is preliminary data.</text>
</comment>
<organism evidence="1 2">
    <name type="scientific">Ancylostoma caninum</name>
    <name type="common">Dog hookworm</name>
    <dbReference type="NCBI Taxonomy" id="29170"/>
    <lineage>
        <taxon>Eukaryota</taxon>
        <taxon>Metazoa</taxon>
        <taxon>Ecdysozoa</taxon>
        <taxon>Nematoda</taxon>
        <taxon>Chromadorea</taxon>
        <taxon>Rhabditida</taxon>
        <taxon>Rhabditina</taxon>
        <taxon>Rhabditomorpha</taxon>
        <taxon>Strongyloidea</taxon>
        <taxon>Ancylostomatidae</taxon>
        <taxon>Ancylostomatinae</taxon>
        <taxon>Ancylostoma</taxon>
    </lineage>
</organism>
<accession>A0A368G2E4</accession>
<keyword evidence="2" id="KW-1185">Reference proteome</keyword>